<reference evidence="2 3" key="1">
    <citation type="journal article" date="2023" name="Access Microbiol">
        <title>The genome of a steinernematid-associated Pseudomonas piscis bacterium encodes the biosynthesis of insect toxins.</title>
        <authorList>
            <person name="Awori R.M."/>
            <person name="Hendre P."/>
            <person name="Amugune N.O."/>
        </authorList>
    </citation>
    <scope>NUCLEOTIDE SEQUENCE [LARGE SCALE GENOMIC DNA]</scope>
    <source>
        <strain evidence="2 3">97</strain>
    </source>
</reference>
<feature type="domain" description="Nucleotide modification associated" evidence="1">
    <location>
        <begin position="1"/>
        <end position="48"/>
    </location>
</feature>
<keyword evidence="3" id="KW-1185">Reference proteome</keyword>
<dbReference type="Proteomes" id="UP001300348">
    <property type="component" value="Chromosome"/>
</dbReference>
<proteinExistence type="predicted"/>
<accession>A0ABY9XD82</accession>
<sequence>MKLNKDIKNQIIKNVLDKSGIFEKEEQLYKDRVSGAEKVRIEAIGGESCICSHRSP</sequence>
<evidence type="ECO:0000313" key="3">
    <source>
        <dbReference type="Proteomes" id="UP001300348"/>
    </source>
</evidence>
<dbReference type="Pfam" id="PF18757">
    <property type="entry name" value="Nmad5"/>
    <property type="match status" value="1"/>
</dbReference>
<dbReference type="GeneID" id="88856233"/>
<evidence type="ECO:0000259" key="1">
    <source>
        <dbReference type="Pfam" id="PF18757"/>
    </source>
</evidence>
<protein>
    <submittedName>
        <fullName evidence="2">Nmad5 family putative nucleotide modification protein</fullName>
    </submittedName>
</protein>
<dbReference type="EMBL" id="CP133647">
    <property type="protein sequence ID" value="WNH00559.1"/>
    <property type="molecule type" value="Genomic_DNA"/>
</dbReference>
<name>A0ABY9XD82_9GAMM</name>
<organism evidence="2 3">
    <name type="scientific">Xenorhabdus griffiniae</name>
    <dbReference type="NCBI Taxonomy" id="351672"/>
    <lineage>
        <taxon>Bacteria</taxon>
        <taxon>Pseudomonadati</taxon>
        <taxon>Pseudomonadota</taxon>
        <taxon>Gammaproteobacteria</taxon>
        <taxon>Enterobacterales</taxon>
        <taxon>Morganellaceae</taxon>
        <taxon>Xenorhabdus</taxon>
    </lineage>
</organism>
<evidence type="ECO:0000313" key="2">
    <source>
        <dbReference type="EMBL" id="WNH00559.1"/>
    </source>
</evidence>
<dbReference type="InterPro" id="IPR040835">
    <property type="entry name" value="Nmad5"/>
</dbReference>
<gene>
    <name evidence="2" type="ORF">QL112_011710</name>
</gene>
<dbReference type="RefSeq" id="WP_189759954.1">
    <property type="nucleotide sequence ID" value="NZ_CAWPOC010000213.1"/>
</dbReference>